<evidence type="ECO:0000256" key="1">
    <source>
        <dbReference type="ARBA" id="ARBA00004123"/>
    </source>
</evidence>
<evidence type="ECO:0000256" key="2">
    <source>
        <dbReference type="ARBA" id="ARBA00023242"/>
    </source>
</evidence>
<dbReference type="GO" id="GO:0006338">
    <property type="term" value="P:chromatin remodeling"/>
    <property type="evidence" value="ECO:0007669"/>
    <property type="project" value="UniProtKB-ARBA"/>
</dbReference>
<dbReference type="InterPro" id="IPR023779">
    <property type="entry name" value="Chromodomain_CS"/>
</dbReference>
<dbReference type="Proteomes" id="UP000292702">
    <property type="component" value="Unassembled WGS sequence"/>
</dbReference>
<gene>
    <name evidence="5" type="ORF">EIP91_005056</name>
</gene>
<protein>
    <recommendedName>
        <fullName evidence="4">Chromo domain-containing protein</fullName>
    </recommendedName>
</protein>
<dbReference type="GO" id="GO:0005634">
    <property type="term" value="C:nucleus"/>
    <property type="evidence" value="ECO:0007669"/>
    <property type="project" value="UniProtKB-SubCell"/>
</dbReference>
<evidence type="ECO:0000256" key="3">
    <source>
        <dbReference type="SAM" id="MobiDB-lite"/>
    </source>
</evidence>
<comment type="subcellular location">
    <subcellularLocation>
        <location evidence="1">Nucleus</location>
    </subcellularLocation>
</comment>
<dbReference type="InterPro" id="IPR016197">
    <property type="entry name" value="Chromo-like_dom_sf"/>
</dbReference>
<feature type="region of interest" description="Disordered" evidence="3">
    <location>
        <begin position="105"/>
        <end position="310"/>
    </location>
</feature>
<feature type="compositionally biased region" description="Low complexity" evidence="3">
    <location>
        <begin position="143"/>
        <end position="154"/>
    </location>
</feature>
<feature type="compositionally biased region" description="Low complexity" evidence="3">
    <location>
        <begin position="371"/>
        <end position="381"/>
    </location>
</feature>
<feature type="compositionally biased region" description="Low complexity" evidence="3">
    <location>
        <begin position="409"/>
        <end position="419"/>
    </location>
</feature>
<reference evidence="5 6" key="1">
    <citation type="submission" date="2018-11" db="EMBL/GenBank/DDBJ databases">
        <title>Genome assembly of Steccherinum ochraceum LE-BIN_3174, the white-rot fungus of the Steccherinaceae family (The Residual Polyporoid clade, Polyporales, Basidiomycota).</title>
        <authorList>
            <person name="Fedorova T.V."/>
            <person name="Glazunova O.A."/>
            <person name="Landesman E.O."/>
            <person name="Moiseenko K.V."/>
            <person name="Psurtseva N.V."/>
            <person name="Savinova O.S."/>
            <person name="Shakhova N.V."/>
            <person name="Tyazhelova T.V."/>
            <person name="Vasina D.V."/>
        </authorList>
    </citation>
    <scope>NUCLEOTIDE SEQUENCE [LARGE SCALE GENOMIC DNA]</scope>
    <source>
        <strain evidence="5 6">LE-BIN_3174</strain>
    </source>
</reference>
<proteinExistence type="predicted"/>
<keyword evidence="2" id="KW-0539">Nucleus</keyword>
<comment type="caution">
    <text evidence="5">The sequence shown here is derived from an EMBL/GenBank/DDBJ whole genome shotgun (WGS) entry which is preliminary data.</text>
</comment>
<dbReference type="InterPro" id="IPR023780">
    <property type="entry name" value="Chromo_domain"/>
</dbReference>
<dbReference type="InterPro" id="IPR000953">
    <property type="entry name" value="Chromo/chromo_shadow_dom"/>
</dbReference>
<feature type="compositionally biased region" description="Polar residues" evidence="3">
    <location>
        <begin position="274"/>
        <end position="283"/>
    </location>
</feature>
<evidence type="ECO:0000313" key="6">
    <source>
        <dbReference type="Proteomes" id="UP000292702"/>
    </source>
</evidence>
<dbReference type="OrthoDB" id="433924at2759"/>
<dbReference type="CDD" id="cd18968">
    <property type="entry name" value="chromodomain"/>
    <property type="match status" value="1"/>
</dbReference>
<dbReference type="PROSITE" id="PS50013">
    <property type="entry name" value="CHROMO_2"/>
    <property type="match status" value="1"/>
</dbReference>
<sequence>MARPKKQEPASSDYSESSSEEEQFQVEVILKARVGEDAEWEYYVKWAGFGEDANSWEPEANLEGCQRLRDSFWLDIGMDEDHYPIGHVAEASKEWIAREKKYFASTFDPDPKPEKKKKRKKKDPIAFTTRSASSSSKKEAKLKPLPVDPDTSSSDSDDQPLKKPKKRPVPPSSDESDSKPLRKSRKVKPHVYVLQKVKKEREPPAAGSKRAASDKGSTSHTKTTDIRQSSVGSSSKGSTSGKGKGRDDASQPKKTKQPGASASIKGKERADPTSLFSGGSAPSSPDVALKQLPAEEEAPKSNLPHHIDKKVNPRVKLLDIPTQAGSGISIKQRLMSGMSPINTSVPTQTAKKTLPSFKKKAAGSGDPRTPISPQIPSAGPSSAGGFGGFTDKEVVQSPVDAMQVDHDSTFPTTPSLPLPRGKPTLPLPRRTSGPTLQAQAEDFLADIMPPELAAPLHEDAVPKEPPRPTKPAALPKIQKKWRWDGQLHVQSDKESTRHLCNITLNEASDPRQYGLQFKICLKADQTSLYFKKMHDVAEIFPVLSACAAVTQHCQLIPKEEADSSIIKTLEAYMKKKRFFTYAALYLDDEPESLLFVYPSSFDDIASLFKLPANLRSKNGLAVSLCPWKLHKSDLDKFDWIPKKIPFQSDVPGLDPELGKALRHGRSQPQDSKALYQLGLRILKFPKRVHDYMCQPNRRYSMWYGKQPHVETKCLQAILERCGAKDVGLKADLEAIFIHVGHLSTMHHIQVMALRRNKQPHVRYFTYGTHETVHPSRWGVREVYPVGGIVTFTTAALWEGPVAVYRLIDLIDRHPLWSCFITPVVVGALATLSSKGTDPLTLFDQNESFCGPILSLIEEGKISVLTSPPRIRHPTRDEGQTRWNDAEMAWVKGQLALLPATAKDILSRCLDAFNRMNVPESDIHPRAASNALKEMYDMQFQPAIMDEYRRYVVVKGSKEVLEDKDDLVEITALTGFDFKDMFFADPSVKRRAPADAQTRRS</sequence>
<feature type="compositionally biased region" description="Polar residues" evidence="3">
    <location>
        <begin position="339"/>
        <end position="351"/>
    </location>
</feature>
<dbReference type="InterPro" id="IPR051219">
    <property type="entry name" value="Heterochromatin_chromo-domain"/>
</dbReference>
<keyword evidence="6" id="KW-1185">Reference proteome</keyword>
<dbReference type="STRING" id="92696.A0A4R0S1M8"/>
<accession>A0A4R0S1M8</accession>
<dbReference type="SUPFAM" id="SSF54160">
    <property type="entry name" value="Chromo domain-like"/>
    <property type="match status" value="1"/>
</dbReference>
<dbReference type="AlphaFoldDB" id="A0A4R0S1M8"/>
<feature type="domain" description="Chromo" evidence="4">
    <location>
        <begin position="24"/>
        <end position="72"/>
    </location>
</feature>
<dbReference type="EMBL" id="RWJN01000028">
    <property type="protein sequence ID" value="TCD70074.1"/>
    <property type="molecule type" value="Genomic_DNA"/>
</dbReference>
<dbReference type="Gene3D" id="2.40.50.40">
    <property type="match status" value="1"/>
</dbReference>
<dbReference type="SMART" id="SM00298">
    <property type="entry name" value="CHROMO"/>
    <property type="match status" value="1"/>
</dbReference>
<feature type="region of interest" description="Disordered" evidence="3">
    <location>
        <begin position="1"/>
        <end position="23"/>
    </location>
</feature>
<dbReference type="PROSITE" id="PS00598">
    <property type="entry name" value="CHROMO_1"/>
    <property type="match status" value="1"/>
</dbReference>
<feature type="compositionally biased region" description="Low complexity" evidence="3">
    <location>
        <begin position="229"/>
        <end position="241"/>
    </location>
</feature>
<name>A0A4R0S1M8_9APHY</name>
<dbReference type="PANTHER" id="PTHR22812">
    <property type="entry name" value="CHROMOBOX PROTEIN"/>
    <property type="match status" value="1"/>
</dbReference>
<feature type="region of interest" description="Disordered" evidence="3">
    <location>
        <begin position="339"/>
        <end position="383"/>
    </location>
</feature>
<feature type="region of interest" description="Disordered" evidence="3">
    <location>
        <begin position="406"/>
        <end position="431"/>
    </location>
</feature>
<dbReference type="Pfam" id="PF00385">
    <property type="entry name" value="Chromo"/>
    <property type="match status" value="1"/>
</dbReference>
<evidence type="ECO:0000259" key="4">
    <source>
        <dbReference type="PROSITE" id="PS50013"/>
    </source>
</evidence>
<evidence type="ECO:0000313" key="5">
    <source>
        <dbReference type="EMBL" id="TCD70074.1"/>
    </source>
</evidence>
<organism evidence="5 6">
    <name type="scientific">Steccherinum ochraceum</name>
    <dbReference type="NCBI Taxonomy" id="92696"/>
    <lineage>
        <taxon>Eukaryota</taxon>
        <taxon>Fungi</taxon>
        <taxon>Dikarya</taxon>
        <taxon>Basidiomycota</taxon>
        <taxon>Agaricomycotina</taxon>
        <taxon>Agaricomycetes</taxon>
        <taxon>Polyporales</taxon>
        <taxon>Steccherinaceae</taxon>
        <taxon>Steccherinum</taxon>
    </lineage>
</organism>